<dbReference type="Gene3D" id="3.30.300.290">
    <property type="match status" value="1"/>
</dbReference>
<dbReference type="InterPro" id="IPR011990">
    <property type="entry name" value="TPR-like_helical_dom_sf"/>
</dbReference>
<dbReference type="GO" id="GO:0005737">
    <property type="term" value="C:cytoplasm"/>
    <property type="evidence" value="ECO:0007669"/>
    <property type="project" value="TreeGrafter"/>
</dbReference>
<reference evidence="3 4" key="1">
    <citation type="submission" date="2018-03" db="EMBL/GenBank/DDBJ databases">
        <title>Characteristics and genome of n-alkane degrading marine bacteria Gordonia iterans isolated from crude oil contaminated in Tae-an, South Korea.</title>
        <authorList>
            <person name="Lee S.-S."/>
            <person name="Kim H."/>
        </authorList>
    </citation>
    <scope>NUCLEOTIDE SEQUENCE [LARGE SCALE GENOMIC DNA]</scope>
    <source>
        <strain evidence="3 4">Co17</strain>
    </source>
</reference>
<dbReference type="SUPFAM" id="SSF56784">
    <property type="entry name" value="HAD-like"/>
    <property type="match status" value="1"/>
</dbReference>
<organism evidence="3 4">
    <name type="scientific">Gordonia iterans</name>
    <dbReference type="NCBI Taxonomy" id="1004901"/>
    <lineage>
        <taxon>Bacteria</taxon>
        <taxon>Bacillati</taxon>
        <taxon>Actinomycetota</taxon>
        <taxon>Actinomycetes</taxon>
        <taxon>Mycobacteriales</taxon>
        <taxon>Gordoniaceae</taxon>
        <taxon>Gordonia</taxon>
    </lineage>
</organism>
<dbReference type="InterPro" id="IPR041065">
    <property type="entry name" value="GNAT-like"/>
</dbReference>
<dbReference type="RefSeq" id="WP_105942598.1">
    <property type="nucleotide sequence ID" value="NZ_CP027433.1"/>
</dbReference>
<dbReference type="Gene3D" id="3.40.50.1000">
    <property type="entry name" value="HAD superfamily/HAD-like"/>
    <property type="match status" value="2"/>
</dbReference>
<dbReference type="Pfam" id="PF13344">
    <property type="entry name" value="Hydrolase_6"/>
    <property type="match status" value="1"/>
</dbReference>
<proteinExistence type="predicted"/>
<sequence length="591" mass="61276">MTKRGSQEKGHGDSGPSIPDEVKAADLDPEVRRDLQGLDKSTADRVARHLVVVGDVLAEDPELALEHARAARARAARVGVVRETAGIAAYYAGEWQEAIAELRAARRISGDGGALLPLIADCERGLGRPERAVEVAQSPEGQALIGEEAVEMAIVESGAHLDLGDAEGAVRVLAGQDLRAGRTGTEAARLFSAYGRALYEAGRTADALTWYQNAAAADVDDATDAEFALQELLAEGLDDVVVPAPVQETADDDPLLTEYDALLLDLDGTLYEGRSVLPGAVDLVDRQPRPRYYVTNNASRSAEQVAAHLGALGFAASPDEVVTSAQVGARLVAERVAAGARVLVVGASSLREEIAGVGLEPVASADDQPAAVIQGHSPDTGWAELSEAALAVARGALWVATNTDTTLPTERGLLVGNGSMVAAVATATGAAPAVAGKPAAPIMREVLARSRSRRPLLIGDRLDTDIEGANAVGIDSLLVLTGVTTARALLMAPPERRPTYVVGDLTGISAPASSLRIGRQPGWQVTVAEHRVTVDPKGETDLPSLLPALCHAVWTADVGGLDLRISSGDAETSALLDRLGLTGRPAGSALA</sequence>
<evidence type="ECO:0000259" key="2">
    <source>
        <dbReference type="Pfam" id="PF18407"/>
    </source>
</evidence>
<feature type="compositionally biased region" description="Basic and acidic residues" evidence="1">
    <location>
        <begin position="1"/>
        <end position="12"/>
    </location>
</feature>
<dbReference type="PANTHER" id="PTHR19288">
    <property type="entry name" value="4-NITROPHENYLPHOSPHATASE-RELATED"/>
    <property type="match status" value="1"/>
</dbReference>
<evidence type="ECO:0000256" key="1">
    <source>
        <dbReference type="SAM" id="MobiDB-lite"/>
    </source>
</evidence>
<dbReference type="Gene3D" id="1.25.40.10">
    <property type="entry name" value="Tetratricopeptide repeat domain"/>
    <property type="match status" value="1"/>
</dbReference>
<feature type="region of interest" description="Disordered" evidence="1">
    <location>
        <begin position="1"/>
        <end position="27"/>
    </location>
</feature>
<dbReference type="OrthoDB" id="3400930at2"/>
<evidence type="ECO:0000313" key="3">
    <source>
        <dbReference type="EMBL" id="AVM00885.1"/>
    </source>
</evidence>
<gene>
    <name evidence="3" type="ORF">C6V83_12060</name>
</gene>
<dbReference type="Proteomes" id="UP000239814">
    <property type="component" value="Chromosome"/>
</dbReference>
<dbReference type="AlphaFoldDB" id="A0A2S0KGR7"/>
<dbReference type="GO" id="GO:0016791">
    <property type="term" value="F:phosphatase activity"/>
    <property type="evidence" value="ECO:0007669"/>
    <property type="project" value="TreeGrafter"/>
</dbReference>
<accession>A0A2S0KGR7</accession>
<keyword evidence="4" id="KW-1185">Reference proteome</keyword>
<dbReference type="EMBL" id="CP027433">
    <property type="protein sequence ID" value="AVM00885.1"/>
    <property type="molecule type" value="Genomic_DNA"/>
</dbReference>
<evidence type="ECO:0000313" key="4">
    <source>
        <dbReference type="Proteomes" id="UP000239814"/>
    </source>
</evidence>
<dbReference type="InterPro" id="IPR023214">
    <property type="entry name" value="HAD_sf"/>
</dbReference>
<dbReference type="KEGG" id="git:C6V83_12060"/>
<dbReference type="InterPro" id="IPR036412">
    <property type="entry name" value="HAD-like_sf"/>
</dbReference>
<name>A0A2S0KGR7_9ACTN</name>
<dbReference type="PANTHER" id="PTHR19288:SF95">
    <property type="entry name" value="D-GLYCEROL 3-PHOSPHATE PHOSPHATASE"/>
    <property type="match status" value="1"/>
</dbReference>
<feature type="domain" description="GCN5-related N-acetyltransferase-like" evidence="2">
    <location>
        <begin position="520"/>
        <end position="581"/>
    </location>
</feature>
<dbReference type="InterPro" id="IPR006357">
    <property type="entry name" value="HAD-SF_hydro_IIA"/>
</dbReference>
<dbReference type="SUPFAM" id="SSF48452">
    <property type="entry name" value="TPR-like"/>
    <property type="match status" value="1"/>
</dbReference>
<dbReference type="Pfam" id="PF13242">
    <property type="entry name" value="Hydrolase_like"/>
    <property type="match status" value="1"/>
</dbReference>
<protein>
    <submittedName>
        <fullName evidence="3">Haloacid dehalogenase</fullName>
    </submittedName>
</protein>
<dbReference type="NCBIfam" id="TIGR01460">
    <property type="entry name" value="HAD-SF-IIA"/>
    <property type="match status" value="1"/>
</dbReference>
<dbReference type="Pfam" id="PF18407">
    <property type="entry name" value="GNAT_like"/>
    <property type="match status" value="1"/>
</dbReference>